<dbReference type="FunFam" id="3.40.190.10:FF:000011">
    <property type="entry name" value="ATP phosphoribosyltransferase"/>
    <property type="match status" value="1"/>
</dbReference>
<dbReference type="NCBIfam" id="TIGR00070">
    <property type="entry name" value="hisG"/>
    <property type="match status" value="1"/>
</dbReference>
<evidence type="ECO:0000313" key="19">
    <source>
        <dbReference type="Proteomes" id="UP000065641"/>
    </source>
</evidence>
<comment type="pathway">
    <text evidence="3 16">Amino-acid biosynthesis; L-histidine biosynthesis; L-histidine from 5-phospho-alpha-D-ribose 1-diphosphate: step 1/9.</text>
</comment>
<dbReference type="Proteomes" id="UP000065641">
    <property type="component" value="Chromosome"/>
</dbReference>
<dbReference type="PANTHER" id="PTHR21403">
    <property type="entry name" value="ATP PHOSPHORIBOSYLTRANSFERASE ATP-PRTASE"/>
    <property type="match status" value="1"/>
</dbReference>
<dbReference type="HAMAP" id="MF_01018">
    <property type="entry name" value="HisG_Short"/>
    <property type="match status" value="1"/>
</dbReference>
<evidence type="ECO:0000256" key="13">
    <source>
        <dbReference type="ARBA" id="ARBA00022840"/>
    </source>
</evidence>
<comment type="subcellular location">
    <subcellularLocation>
        <location evidence="2 16">Cytoplasm</location>
    </subcellularLocation>
</comment>
<dbReference type="PATRIC" id="fig|1249552.3.peg.2339"/>
<protein>
    <recommendedName>
        <fullName evidence="7 16">ATP phosphoribosyltransferase</fullName>
        <shortName evidence="16">ATP-PRT</shortName>
        <shortName evidence="16">ATP-PRTase</shortName>
        <ecNumber evidence="6 16">2.4.2.17</ecNumber>
    </recommendedName>
</protein>
<dbReference type="OrthoDB" id="9801867at2"/>
<evidence type="ECO:0000256" key="12">
    <source>
        <dbReference type="ARBA" id="ARBA00022741"/>
    </source>
</evidence>
<keyword evidence="14 16" id="KW-0368">Histidine biosynthesis</keyword>
<keyword evidence="19" id="KW-1185">Reference proteome</keyword>
<dbReference type="GO" id="GO:0005524">
    <property type="term" value="F:ATP binding"/>
    <property type="evidence" value="ECO:0007669"/>
    <property type="project" value="UniProtKB-KW"/>
</dbReference>
<name>A0A0S2KF75_9GAMM</name>
<sequence>MTSSDNQPLVIALTKGRILEETMPLLSDAGIHLLEDPGKSRKLIFDTNLPAVRIMIVRGSDVPTYVEFGSADLGVVGKDLLMEYGEGAFYEPLDLGISRCRLMTAAPVGAPAPQGRVRVASKFVNIARRYFAEQGLQTDIIKLNGALELAPSMGLADWIVDIVDSGNTLKANGLEPLELIADISSRVIVNKASMKMKHASVSVLLDKLKVAASKRVQA</sequence>
<reference evidence="18 19" key="1">
    <citation type="submission" date="2015-11" db="EMBL/GenBank/DDBJ databases">
        <authorList>
            <person name="Zhang Y."/>
            <person name="Guo Z."/>
        </authorList>
    </citation>
    <scope>NUCLEOTIDE SEQUENCE [LARGE SCALE GENOMIC DNA]</scope>
    <source>
        <strain evidence="18 19">KCTC 32221</strain>
    </source>
</reference>
<comment type="domain">
    <text evidence="16">Lacks the C-terminal regulatory region which is replaced by HisZ.</text>
</comment>
<dbReference type="Gene3D" id="3.40.190.10">
    <property type="entry name" value="Periplasmic binding protein-like II"/>
    <property type="match status" value="2"/>
</dbReference>
<evidence type="ECO:0000256" key="11">
    <source>
        <dbReference type="ARBA" id="ARBA00022679"/>
    </source>
</evidence>
<gene>
    <name evidence="16" type="primary">hisG</name>
    <name evidence="18" type="ORF">PS2015_2326</name>
</gene>
<dbReference type="SUPFAM" id="SSF53850">
    <property type="entry name" value="Periplasmic binding protein-like II"/>
    <property type="match status" value="1"/>
</dbReference>
<keyword evidence="13 16" id="KW-0067">ATP-binding</keyword>
<dbReference type="InterPro" id="IPR013820">
    <property type="entry name" value="ATP_PRibTrfase_cat"/>
</dbReference>
<comment type="similarity">
    <text evidence="4 16">Belongs to the ATP phosphoribosyltransferase family. Short subfamily.</text>
</comment>
<evidence type="ECO:0000256" key="3">
    <source>
        <dbReference type="ARBA" id="ARBA00004667"/>
    </source>
</evidence>
<accession>A0A0S2KF75</accession>
<dbReference type="GO" id="GO:0005737">
    <property type="term" value="C:cytoplasm"/>
    <property type="evidence" value="ECO:0007669"/>
    <property type="project" value="UniProtKB-SubCell"/>
</dbReference>
<dbReference type="STRING" id="1249552.PS2015_2326"/>
<dbReference type="UniPathway" id="UPA00031">
    <property type="reaction ID" value="UER00006"/>
</dbReference>
<dbReference type="KEGG" id="pspi:PS2015_2326"/>
<keyword evidence="11 16" id="KW-0808">Transferase</keyword>
<evidence type="ECO:0000256" key="1">
    <source>
        <dbReference type="ARBA" id="ARBA00000915"/>
    </source>
</evidence>
<feature type="domain" description="ATP phosphoribosyltransferase catalytic" evidence="17">
    <location>
        <begin position="58"/>
        <end position="209"/>
    </location>
</feature>
<keyword evidence="9 16" id="KW-0028">Amino-acid biosynthesis</keyword>
<comment type="subunit">
    <text evidence="5 16">Heteromultimer composed of HisG and HisZ subunits.</text>
</comment>
<evidence type="ECO:0000256" key="4">
    <source>
        <dbReference type="ARBA" id="ARBA00009489"/>
    </source>
</evidence>
<evidence type="ECO:0000256" key="10">
    <source>
        <dbReference type="ARBA" id="ARBA00022676"/>
    </source>
</evidence>
<evidence type="ECO:0000256" key="9">
    <source>
        <dbReference type="ARBA" id="ARBA00022605"/>
    </source>
</evidence>
<evidence type="ECO:0000256" key="16">
    <source>
        <dbReference type="HAMAP-Rule" id="MF_01018"/>
    </source>
</evidence>
<dbReference type="GO" id="GO:0003879">
    <property type="term" value="F:ATP phosphoribosyltransferase activity"/>
    <property type="evidence" value="ECO:0007669"/>
    <property type="project" value="UniProtKB-UniRule"/>
</dbReference>
<evidence type="ECO:0000256" key="6">
    <source>
        <dbReference type="ARBA" id="ARBA00011946"/>
    </source>
</evidence>
<evidence type="ECO:0000256" key="8">
    <source>
        <dbReference type="ARBA" id="ARBA00022490"/>
    </source>
</evidence>
<keyword evidence="12 16" id="KW-0547">Nucleotide-binding</keyword>
<dbReference type="InterPro" id="IPR001348">
    <property type="entry name" value="ATP_PRibTrfase_HisG"/>
</dbReference>
<evidence type="ECO:0000256" key="5">
    <source>
        <dbReference type="ARBA" id="ARBA00011496"/>
    </source>
</evidence>
<evidence type="ECO:0000256" key="2">
    <source>
        <dbReference type="ARBA" id="ARBA00004496"/>
    </source>
</evidence>
<evidence type="ECO:0000256" key="15">
    <source>
        <dbReference type="ARBA" id="ARBA00024861"/>
    </source>
</evidence>
<proteinExistence type="inferred from homology"/>
<dbReference type="GO" id="GO:0000105">
    <property type="term" value="P:L-histidine biosynthetic process"/>
    <property type="evidence" value="ECO:0007669"/>
    <property type="project" value="UniProtKB-UniRule"/>
</dbReference>
<dbReference type="CDD" id="cd13595">
    <property type="entry name" value="PBP2_HisGs"/>
    <property type="match status" value="1"/>
</dbReference>
<evidence type="ECO:0000259" key="17">
    <source>
        <dbReference type="Pfam" id="PF01634"/>
    </source>
</evidence>
<comment type="function">
    <text evidence="15 16">Catalyzes the condensation of ATP and 5-phosphoribose 1-diphosphate to form N'-(5'-phosphoribosyl)-ATP (PR-ATP). Has a crucial role in the pathway because the rate of histidine biosynthesis seems to be controlled primarily by regulation of HisG enzymatic activity.</text>
</comment>
<dbReference type="PROSITE" id="PS01316">
    <property type="entry name" value="ATP_P_PHORIBOSYLTR"/>
    <property type="match status" value="1"/>
</dbReference>
<dbReference type="FunFam" id="3.40.190.10:FF:000008">
    <property type="entry name" value="ATP phosphoribosyltransferase"/>
    <property type="match status" value="1"/>
</dbReference>
<dbReference type="InterPro" id="IPR018198">
    <property type="entry name" value="ATP_PRibTrfase_CS"/>
</dbReference>
<dbReference type="Pfam" id="PF01634">
    <property type="entry name" value="HisG"/>
    <property type="match status" value="1"/>
</dbReference>
<dbReference type="PANTHER" id="PTHR21403:SF8">
    <property type="entry name" value="ATP PHOSPHORIBOSYLTRANSFERASE"/>
    <property type="match status" value="1"/>
</dbReference>
<dbReference type="RefSeq" id="WP_058022400.1">
    <property type="nucleotide sequence ID" value="NZ_CP013189.1"/>
</dbReference>
<dbReference type="EMBL" id="CP013189">
    <property type="protein sequence ID" value="ALO46961.1"/>
    <property type="molecule type" value="Genomic_DNA"/>
</dbReference>
<keyword evidence="10 16" id="KW-0328">Glycosyltransferase</keyword>
<evidence type="ECO:0000313" key="18">
    <source>
        <dbReference type="EMBL" id="ALO46961.1"/>
    </source>
</evidence>
<keyword evidence="8 16" id="KW-0963">Cytoplasm</keyword>
<dbReference type="InterPro" id="IPR024893">
    <property type="entry name" value="ATP_PRibTrfase_HisG_short"/>
</dbReference>
<evidence type="ECO:0000256" key="14">
    <source>
        <dbReference type="ARBA" id="ARBA00023102"/>
    </source>
</evidence>
<organism evidence="18 19">
    <name type="scientific">Pseudohongiella spirulinae</name>
    <dbReference type="NCBI Taxonomy" id="1249552"/>
    <lineage>
        <taxon>Bacteria</taxon>
        <taxon>Pseudomonadati</taxon>
        <taxon>Pseudomonadota</taxon>
        <taxon>Gammaproteobacteria</taxon>
        <taxon>Pseudomonadales</taxon>
        <taxon>Pseudohongiellaceae</taxon>
        <taxon>Pseudohongiella</taxon>
    </lineage>
</organism>
<dbReference type="EC" id="2.4.2.17" evidence="6 16"/>
<comment type="catalytic activity">
    <reaction evidence="1 16">
        <text>1-(5-phospho-beta-D-ribosyl)-ATP + diphosphate = 5-phospho-alpha-D-ribose 1-diphosphate + ATP</text>
        <dbReference type="Rhea" id="RHEA:18473"/>
        <dbReference type="ChEBI" id="CHEBI:30616"/>
        <dbReference type="ChEBI" id="CHEBI:33019"/>
        <dbReference type="ChEBI" id="CHEBI:58017"/>
        <dbReference type="ChEBI" id="CHEBI:73183"/>
        <dbReference type="EC" id="2.4.2.17"/>
    </reaction>
</comment>
<dbReference type="AlphaFoldDB" id="A0A0S2KF75"/>
<evidence type="ECO:0000256" key="7">
    <source>
        <dbReference type="ARBA" id="ARBA00020998"/>
    </source>
</evidence>